<sequence>MTTTSYTWAQRPIPLIRTPLSLNPTPTPDQFTFAATEMSNVHNCIIRAFNSIYLQAPHIPPSHHTPFINYMLAAYTGLKAHHEGEESFFFPELERITGEKDLMDANISQHADFHSGFEAFGKWLQELKNGREIYDGDKCVRLLDAFIGPLSSHLNDEISTILQLSKYGDLLDLRKLGKAEGDKVMGTLNKTTQLPVFFLNHDLTYENGLHASFPPIPGVVTWVLREGFARWNASWWQFATCGFDGRPRELPFLGQKS</sequence>
<dbReference type="EMBL" id="MU006565">
    <property type="protein sequence ID" value="KAF2749666.1"/>
    <property type="molecule type" value="Genomic_DNA"/>
</dbReference>
<evidence type="ECO:0000313" key="2">
    <source>
        <dbReference type="EMBL" id="KAF2749666.1"/>
    </source>
</evidence>
<dbReference type="Proteomes" id="UP000799440">
    <property type="component" value="Unassembled WGS sequence"/>
</dbReference>
<proteinExistence type="predicted"/>
<dbReference type="CDD" id="cd12108">
    <property type="entry name" value="Hr-like"/>
    <property type="match status" value="1"/>
</dbReference>
<dbReference type="Gene3D" id="1.20.120.520">
    <property type="entry name" value="nmb1532 protein domain like"/>
    <property type="match status" value="1"/>
</dbReference>
<dbReference type="InterPro" id="IPR053206">
    <property type="entry name" value="Dimeric_xanthone_biosynth"/>
</dbReference>
<dbReference type="PANTHER" id="PTHR38048">
    <property type="entry name" value="EXPRESSED PROTEIN"/>
    <property type="match status" value="1"/>
</dbReference>
<gene>
    <name evidence="2" type="ORF">M011DRAFT_475018</name>
</gene>
<dbReference type="InterPro" id="IPR012312">
    <property type="entry name" value="Hemerythrin-like"/>
</dbReference>
<reference evidence="2" key="1">
    <citation type="journal article" date="2020" name="Stud. Mycol.">
        <title>101 Dothideomycetes genomes: a test case for predicting lifestyles and emergence of pathogens.</title>
        <authorList>
            <person name="Haridas S."/>
            <person name="Albert R."/>
            <person name="Binder M."/>
            <person name="Bloem J."/>
            <person name="Labutti K."/>
            <person name="Salamov A."/>
            <person name="Andreopoulos B."/>
            <person name="Baker S."/>
            <person name="Barry K."/>
            <person name="Bills G."/>
            <person name="Bluhm B."/>
            <person name="Cannon C."/>
            <person name="Castanera R."/>
            <person name="Culley D."/>
            <person name="Daum C."/>
            <person name="Ezra D."/>
            <person name="Gonzalez J."/>
            <person name="Henrissat B."/>
            <person name="Kuo A."/>
            <person name="Liang C."/>
            <person name="Lipzen A."/>
            <person name="Lutzoni F."/>
            <person name="Magnuson J."/>
            <person name="Mondo S."/>
            <person name="Nolan M."/>
            <person name="Ohm R."/>
            <person name="Pangilinan J."/>
            <person name="Park H.-J."/>
            <person name="Ramirez L."/>
            <person name="Alfaro M."/>
            <person name="Sun H."/>
            <person name="Tritt A."/>
            <person name="Yoshinaga Y."/>
            <person name="Zwiers L.-H."/>
            <person name="Turgeon B."/>
            <person name="Goodwin S."/>
            <person name="Spatafora J."/>
            <person name="Crous P."/>
            <person name="Grigoriev I."/>
        </authorList>
    </citation>
    <scope>NUCLEOTIDE SEQUENCE</scope>
    <source>
        <strain evidence="2">CBS 119925</strain>
    </source>
</reference>
<evidence type="ECO:0000313" key="3">
    <source>
        <dbReference type="Proteomes" id="UP000799440"/>
    </source>
</evidence>
<dbReference type="PANTHER" id="PTHR38048:SF2">
    <property type="entry name" value="HEMERYTHRIN-LIKE DOMAIN-CONTAINING PROTEIN"/>
    <property type="match status" value="1"/>
</dbReference>
<feature type="domain" description="Hemerythrin-like" evidence="1">
    <location>
        <begin position="38"/>
        <end position="162"/>
    </location>
</feature>
<accession>A0A6A6VIM2</accession>
<name>A0A6A6VIM2_9PLEO</name>
<dbReference type="Pfam" id="PF01814">
    <property type="entry name" value="Hemerythrin"/>
    <property type="match status" value="1"/>
</dbReference>
<dbReference type="AlphaFoldDB" id="A0A6A6VIM2"/>
<organism evidence="2 3">
    <name type="scientific">Sporormia fimetaria CBS 119925</name>
    <dbReference type="NCBI Taxonomy" id="1340428"/>
    <lineage>
        <taxon>Eukaryota</taxon>
        <taxon>Fungi</taxon>
        <taxon>Dikarya</taxon>
        <taxon>Ascomycota</taxon>
        <taxon>Pezizomycotina</taxon>
        <taxon>Dothideomycetes</taxon>
        <taxon>Pleosporomycetidae</taxon>
        <taxon>Pleosporales</taxon>
        <taxon>Sporormiaceae</taxon>
        <taxon>Sporormia</taxon>
    </lineage>
</organism>
<protein>
    <recommendedName>
        <fullName evidence="1">Hemerythrin-like domain-containing protein</fullName>
    </recommendedName>
</protein>
<dbReference type="OrthoDB" id="58416at2759"/>
<keyword evidence="3" id="KW-1185">Reference proteome</keyword>
<evidence type="ECO:0000259" key="1">
    <source>
        <dbReference type="Pfam" id="PF01814"/>
    </source>
</evidence>